<reference evidence="1 2" key="1">
    <citation type="submission" date="2016-10" db="EMBL/GenBank/DDBJ databases">
        <authorList>
            <person name="de Groot N.N."/>
        </authorList>
    </citation>
    <scope>NUCLEOTIDE SEQUENCE [LARGE SCALE GENOMIC DNA]</scope>
    <source>
        <strain evidence="1 2">IBRC-M10418</strain>
    </source>
</reference>
<gene>
    <name evidence="1" type="ORF">SAMN05192561_103208</name>
</gene>
<name>A0A1H6ITB2_9EURY</name>
<organism evidence="1 2">
    <name type="scientific">Halopenitus malekzadehii</name>
    <dbReference type="NCBI Taxonomy" id="1267564"/>
    <lineage>
        <taxon>Archaea</taxon>
        <taxon>Methanobacteriati</taxon>
        <taxon>Methanobacteriota</taxon>
        <taxon>Stenosarchaea group</taxon>
        <taxon>Halobacteria</taxon>
        <taxon>Halobacteriales</taxon>
        <taxon>Haloferacaceae</taxon>
        <taxon>Halopenitus</taxon>
    </lineage>
</organism>
<proteinExistence type="predicted"/>
<keyword evidence="2" id="KW-1185">Reference proteome</keyword>
<accession>A0A1H6ITB2</accession>
<dbReference type="EMBL" id="FNWU01000003">
    <property type="protein sequence ID" value="SEH50327.1"/>
    <property type="molecule type" value="Genomic_DNA"/>
</dbReference>
<dbReference type="Proteomes" id="UP000199215">
    <property type="component" value="Unassembled WGS sequence"/>
</dbReference>
<dbReference type="AlphaFoldDB" id="A0A1H6ITB2"/>
<evidence type="ECO:0000313" key="1">
    <source>
        <dbReference type="EMBL" id="SEH50327.1"/>
    </source>
</evidence>
<protein>
    <submittedName>
        <fullName evidence="1">Uncharacterized protein</fullName>
    </submittedName>
</protein>
<evidence type="ECO:0000313" key="2">
    <source>
        <dbReference type="Proteomes" id="UP000199215"/>
    </source>
</evidence>
<sequence length="116" mass="12914">MDAKSAVLGVAVRLPRFADCFNRNVPENRGLEILHRPEDVVVRPGDDRGQRLPPVGVQQRHVGQFLARVGPFDRVLERVDDGSEPVQPYSVLIPSIWAWDVLTVRACVRAGSVFAM</sequence>